<dbReference type="GO" id="GO:0020037">
    <property type="term" value="F:heme binding"/>
    <property type="evidence" value="ECO:0007669"/>
    <property type="project" value="InterPro"/>
</dbReference>
<dbReference type="GO" id="GO:0004497">
    <property type="term" value="F:monooxygenase activity"/>
    <property type="evidence" value="ECO:0007669"/>
    <property type="project" value="UniProtKB-KW"/>
</dbReference>
<keyword evidence="4 8" id="KW-0560">Oxidoreductase</keyword>
<sequence>MTTAKQPTEIKDLPTPKGHLLLGHLPEFHKTANKHQVLERWVEECGELYRIHFAGMKLIVSANPQLNHKVLKLRPEKFRRLSKMAEIIEEMGVLSVFNAEGETWRRHRIPIARALNARRIRTFHPVLRAKTGSILKKLSDRAATGEKVAVQEEFMLFTIDVTTSIAFGYEMDMINQQQDEFQDHLKTIFPMINERISAPLPVWRVFKQEKDRKLETSLKVIEGIVHRFINEARERIKKQPELRENPTNLLESLLVDKEAHNFSDKDIYSNVFTMLLAGEDTTSNSISWAVFYLAQHPDLVRKIREEAIAVYNGEDVAPSQEHLSRLVYTHAVVQEALRIKPTSPQLYLESNEEVVLENLRIPKNTRIILQNKVAQTEAQYFTRPHEFLPERWLESECPVHQNHSPDLVKTFGAGPRFCPGKYLAINEMLILLSALCKQFDFRLAVDPQEVNEQFEFTMYPENLWIEFTPVGNDVPSAV</sequence>
<dbReference type="SUPFAM" id="SSF48264">
    <property type="entry name" value="Cytochrome P450"/>
    <property type="match status" value="1"/>
</dbReference>
<dbReference type="InterPro" id="IPR002401">
    <property type="entry name" value="Cyt_P450_E_grp-I"/>
</dbReference>
<dbReference type="Proteomes" id="UP000223913">
    <property type="component" value="Unassembled WGS sequence"/>
</dbReference>
<gene>
    <name evidence="9" type="ORF">CRP01_02585</name>
</gene>
<keyword evidence="6 8" id="KW-0503">Monooxygenase</keyword>
<keyword evidence="3 7" id="KW-0479">Metal-binding</keyword>
<dbReference type="PRINTS" id="PR00385">
    <property type="entry name" value="P450"/>
</dbReference>
<proteinExistence type="inferred from homology"/>
<dbReference type="InterPro" id="IPR001128">
    <property type="entry name" value="Cyt_P450"/>
</dbReference>
<evidence type="ECO:0008006" key="11">
    <source>
        <dbReference type="Google" id="ProtNLM"/>
    </source>
</evidence>
<dbReference type="GO" id="GO:0005506">
    <property type="term" value="F:iron ion binding"/>
    <property type="evidence" value="ECO:0007669"/>
    <property type="project" value="InterPro"/>
</dbReference>
<dbReference type="PANTHER" id="PTHR24291:SF50">
    <property type="entry name" value="BIFUNCTIONAL ALBAFLAVENONE MONOOXYGENASE_TERPENE SYNTHASE"/>
    <property type="match status" value="1"/>
</dbReference>
<evidence type="ECO:0000256" key="7">
    <source>
        <dbReference type="PIRSR" id="PIRSR602401-1"/>
    </source>
</evidence>
<feature type="binding site" description="axial binding residue" evidence="7">
    <location>
        <position position="418"/>
    </location>
    <ligand>
        <name>heme</name>
        <dbReference type="ChEBI" id="CHEBI:30413"/>
    </ligand>
    <ligandPart>
        <name>Fe</name>
        <dbReference type="ChEBI" id="CHEBI:18248"/>
    </ligandPart>
</feature>
<dbReference type="PANTHER" id="PTHR24291">
    <property type="entry name" value="CYTOCHROME P450 FAMILY 4"/>
    <property type="match status" value="1"/>
</dbReference>
<comment type="caution">
    <text evidence="9">The sequence shown here is derived from an EMBL/GenBank/DDBJ whole genome shotgun (WGS) entry which is preliminary data.</text>
</comment>
<organism evidence="9 10">
    <name type="scientific">Flavilitoribacter nigricans (strain ATCC 23147 / DSM 23189 / NBRC 102662 / NCIMB 1420 / SS-2)</name>
    <name type="common">Lewinella nigricans</name>
    <dbReference type="NCBI Taxonomy" id="1122177"/>
    <lineage>
        <taxon>Bacteria</taxon>
        <taxon>Pseudomonadati</taxon>
        <taxon>Bacteroidota</taxon>
        <taxon>Saprospiria</taxon>
        <taxon>Saprospirales</taxon>
        <taxon>Lewinellaceae</taxon>
        <taxon>Flavilitoribacter</taxon>
    </lineage>
</organism>
<evidence type="ECO:0000256" key="2">
    <source>
        <dbReference type="ARBA" id="ARBA00022617"/>
    </source>
</evidence>
<dbReference type="AlphaFoldDB" id="A0A2D0NIG1"/>
<evidence type="ECO:0000313" key="9">
    <source>
        <dbReference type="EMBL" id="PHN08228.1"/>
    </source>
</evidence>
<evidence type="ECO:0000256" key="8">
    <source>
        <dbReference type="RuleBase" id="RU000461"/>
    </source>
</evidence>
<dbReference type="EMBL" id="PDUD01000002">
    <property type="protein sequence ID" value="PHN08228.1"/>
    <property type="molecule type" value="Genomic_DNA"/>
</dbReference>
<dbReference type="PROSITE" id="PS00086">
    <property type="entry name" value="CYTOCHROME_P450"/>
    <property type="match status" value="1"/>
</dbReference>
<dbReference type="GO" id="GO:0016705">
    <property type="term" value="F:oxidoreductase activity, acting on paired donors, with incorporation or reduction of molecular oxygen"/>
    <property type="evidence" value="ECO:0007669"/>
    <property type="project" value="InterPro"/>
</dbReference>
<name>A0A2D0NIG1_FLAN2</name>
<keyword evidence="10" id="KW-1185">Reference proteome</keyword>
<keyword evidence="2 7" id="KW-0349">Heme</keyword>
<comment type="cofactor">
    <cofactor evidence="7">
        <name>heme</name>
        <dbReference type="ChEBI" id="CHEBI:30413"/>
    </cofactor>
</comment>
<reference evidence="9 10" key="1">
    <citation type="submission" date="2017-10" db="EMBL/GenBank/DDBJ databases">
        <title>The draft genome sequence of Lewinella nigricans NBRC 102662.</title>
        <authorList>
            <person name="Wang K."/>
        </authorList>
    </citation>
    <scope>NUCLEOTIDE SEQUENCE [LARGE SCALE GENOMIC DNA]</scope>
    <source>
        <strain evidence="9 10">NBRC 102662</strain>
    </source>
</reference>
<evidence type="ECO:0000256" key="3">
    <source>
        <dbReference type="ARBA" id="ARBA00022723"/>
    </source>
</evidence>
<comment type="similarity">
    <text evidence="1 8">Belongs to the cytochrome P450 family.</text>
</comment>
<dbReference type="PRINTS" id="PR00463">
    <property type="entry name" value="EP450I"/>
</dbReference>
<dbReference type="InterPro" id="IPR017972">
    <property type="entry name" value="Cyt_P450_CS"/>
</dbReference>
<evidence type="ECO:0000256" key="1">
    <source>
        <dbReference type="ARBA" id="ARBA00010617"/>
    </source>
</evidence>
<protein>
    <recommendedName>
        <fullName evidence="11">Cytochrome P450</fullName>
    </recommendedName>
</protein>
<evidence type="ECO:0000256" key="4">
    <source>
        <dbReference type="ARBA" id="ARBA00023002"/>
    </source>
</evidence>
<dbReference type="OrthoDB" id="9764248at2"/>
<dbReference type="InterPro" id="IPR036396">
    <property type="entry name" value="Cyt_P450_sf"/>
</dbReference>
<evidence type="ECO:0000313" key="10">
    <source>
        <dbReference type="Proteomes" id="UP000223913"/>
    </source>
</evidence>
<dbReference type="Pfam" id="PF00067">
    <property type="entry name" value="p450"/>
    <property type="match status" value="1"/>
</dbReference>
<evidence type="ECO:0000256" key="6">
    <source>
        <dbReference type="ARBA" id="ARBA00023033"/>
    </source>
</evidence>
<keyword evidence="5 7" id="KW-0408">Iron</keyword>
<evidence type="ECO:0000256" key="5">
    <source>
        <dbReference type="ARBA" id="ARBA00023004"/>
    </source>
</evidence>
<dbReference type="Gene3D" id="1.10.630.10">
    <property type="entry name" value="Cytochrome P450"/>
    <property type="match status" value="1"/>
</dbReference>
<accession>A0A2D0NIG1</accession>
<dbReference type="InterPro" id="IPR050196">
    <property type="entry name" value="Cytochrome_P450_Monoox"/>
</dbReference>
<dbReference type="RefSeq" id="WP_099148430.1">
    <property type="nucleotide sequence ID" value="NZ_PDUD01000002.1"/>
</dbReference>